<sequence>MSWPKRARKGKPTDRSRIRTHAGRVLAAAAVTAPVVMATPAAAAPPPPCLTSDLALSWAPGGTAVSGGRDPGTQQTAVVTLRNLERFSCMLDGFPKVTLAQGATTETLTDQRSATHTAVTLEPGKAARFTLTFLAAQSGDDGVIEPVTAIVTPPNNTASKNLRWRWGPVTEQESATRPGNFVGPVHN</sequence>
<gene>
    <name evidence="1" type="ORF">WKI58_31105</name>
</gene>
<accession>A0ACC6QRC1</accession>
<evidence type="ECO:0000313" key="1">
    <source>
        <dbReference type="EMBL" id="MEJ8660911.1"/>
    </source>
</evidence>
<comment type="caution">
    <text evidence="1">The sequence shown here is derived from an EMBL/GenBank/DDBJ whole genome shotgun (WGS) entry which is preliminary data.</text>
</comment>
<dbReference type="Proteomes" id="UP001375539">
    <property type="component" value="Unassembled WGS sequence"/>
</dbReference>
<dbReference type="EMBL" id="JBBKAI010000002">
    <property type="protein sequence ID" value="MEJ8660911.1"/>
    <property type="molecule type" value="Genomic_DNA"/>
</dbReference>
<name>A0ACC6QRC1_9ACTN</name>
<evidence type="ECO:0000313" key="2">
    <source>
        <dbReference type="Proteomes" id="UP001375539"/>
    </source>
</evidence>
<protein>
    <submittedName>
        <fullName evidence="1">DUF4232 domain-containing protein</fullName>
    </submittedName>
</protein>
<keyword evidence="2" id="KW-1185">Reference proteome</keyword>
<proteinExistence type="predicted"/>
<reference evidence="1" key="1">
    <citation type="submission" date="2024-03" db="EMBL/GenBank/DDBJ databases">
        <title>Novel Streptomyces species of biotechnological and ecological value are a feature of Machair soil.</title>
        <authorList>
            <person name="Prole J.R."/>
            <person name="Goodfellow M."/>
            <person name="Allenby N."/>
            <person name="Ward A.C."/>
        </authorList>
    </citation>
    <scope>NUCLEOTIDE SEQUENCE</scope>
    <source>
        <strain evidence="1">MS1.AVA.4</strain>
    </source>
</reference>
<organism evidence="1 2">
    <name type="scientific">Streptomyces pratisoli</name>
    <dbReference type="NCBI Taxonomy" id="3139917"/>
    <lineage>
        <taxon>Bacteria</taxon>
        <taxon>Bacillati</taxon>
        <taxon>Actinomycetota</taxon>
        <taxon>Actinomycetes</taxon>
        <taxon>Kitasatosporales</taxon>
        <taxon>Streptomycetaceae</taxon>
        <taxon>Streptomyces</taxon>
    </lineage>
</organism>